<proteinExistence type="predicted"/>
<dbReference type="InterPro" id="IPR011059">
    <property type="entry name" value="Metal-dep_hydrolase_composite"/>
</dbReference>
<dbReference type="SUPFAM" id="SSF51338">
    <property type="entry name" value="Composite domain of metallo-dependent hydrolases"/>
    <property type="match status" value="1"/>
</dbReference>
<feature type="domain" description="Amidohydrolase-related" evidence="2">
    <location>
        <begin position="13"/>
        <end position="329"/>
    </location>
</feature>
<evidence type="ECO:0000313" key="3">
    <source>
        <dbReference type="EMBL" id="KAK3330561.1"/>
    </source>
</evidence>
<evidence type="ECO:0000313" key="4">
    <source>
        <dbReference type="Proteomes" id="UP001283341"/>
    </source>
</evidence>
<name>A0AAE0IU12_9PEZI</name>
<dbReference type="Pfam" id="PF01979">
    <property type="entry name" value="Amidohydro_1"/>
    <property type="match status" value="1"/>
</dbReference>
<comment type="caution">
    <text evidence="3">The sequence shown here is derived from an EMBL/GenBank/DDBJ whole genome shotgun (WGS) entry which is preliminary data.</text>
</comment>
<gene>
    <name evidence="3" type="ORF">B0H66DRAFT_544256</name>
</gene>
<accession>A0AAE0IU12</accession>
<reference evidence="3" key="1">
    <citation type="journal article" date="2023" name="Mol. Phylogenet. Evol.">
        <title>Genome-scale phylogeny and comparative genomics of the fungal order Sordariales.</title>
        <authorList>
            <person name="Hensen N."/>
            <person name="Bonometti L."/>
            <person name="Westerberg I."/>
            <person name="Brannstrom I.O."/>
            <person name="Guillou S."/>
            <person name="Cros-Aarteil S."/>
            <person name="Calhoun S."/>
            <person name="Haridas S."/>
            <person name="Kuo A."/>
            <person name="Mondo S."/>
            <person name="Pangilinan J."/>
            <person name="Riley R."/>
            <person name="LaButti K."/>
            <person name="Andreopoulos B."/>
            <person name="Lipzen A."/>
            <person name="Chen C."/>
            <person name="Yan M."/>
            <person name="Daum C."/>
            <person name="Ng V."/>
            <person name="Clum A."/>
            <person name="Steindorff A."/>
            <person name="Ohm R.A."/>
            <person name="Martin F."/>
            <person name="Silar P."/>
            <person name="Natvig D.O."/>
            <person name="Lalanne C."/>
            <person name="Gautier V."/>
            <person name="Ament-Velasquez S.L."/>
            <person name="Kruys A."/>
            <person name="Hutchinson M.I."/>
            <person name="Powell A.J."/>
            <person name="Barry K."/>
            <person name="Miller A.N."/>
            <person name="Grigoriev I.V."/>
            <person name="Debuchy R."/>
            <person name="Gladieux P."/>
            <person name="Hiltunen Thoren M."/>
            <person name="Johannesson H."/>
        </authorList>
    </citation>
    <scope>NUCLEOTIDE SEQUENCE</scope>
    <source>
        <strain evidence="3">CBS 118394</strain>
    </source>
</reference>
<dbReference type="InterPro" id="IPR032466">
    <property type="entry name" value="Metal_Hydrolase"/>
</dbReference>
<feature type="region of interest" description="Disordered" evidence="1">
    <location>
        <begin position="341"/>
        <end position="384"/>
    </location>
</feature>
<organism evidence="3 4">
    <name type="scientific">Apodospora peruviana</name>
    <dbReference type="NCBI Taxonomy" id="516989"/>
    <lineage>
        <taxon>Eukaryota</taxon>
        <taxon>Fungi</taxon>
        <taxon>Dikarya</taxon>
        <taxon>Ascomycota</taxon>
        <taxon>Pezizomycotina</taxon>
        <taxon>Sordariomycetes</taxon>
        <taxon>Sordariomycetidae</taxon>
        <taxon>Sordariales</taxon>
        <taxon>Lasiosphaeriaceae</taxon>
        <taxon>Apodospora</taxon>
    </lineage>
</organism>
<dbReference type="SUPFAM" id="SSF51556">
    <property type="entry name" value="Metallo-dependent hydrolases"/>
    <property type="match status" value="1"/>
</dbReference>
<sequence>MRDESAVERTVRATNHARAALLAGYTTLRDLGTEALGNADANLRDCINRGITPGPRLFVATDALASSGSYELRIENRLGHALVVPPAADVADGVAGVRAAVRRRVGDGADVIKFYADYRRKTMRFPKDVGRSKIKFLPAQRNPAVPNYSQEEMDTIVQEGKLADLPVAAHCGETKTAVMAARAGVTTVEHIFEDTHEALDELLEVMRKNKTIWVPTLATAPAEFLPWCQAAVKRAHDKGVRVAAGGDTGTFKHGLNVRELELMIQAGIPVEDVLEACTVGGWEACGQDQCGFRFGWFEKGNRADIIALDADPRTDKKALRKVSFVMKDGVVWKRNGVAEGMVPSSQWPSDGESSSDEWTDLSAAHPQTSMSVPPPMYGGTGLPS</sequence>
<dbReference type="CDD" id="cd01299">
    <property type="entry name" value="Met_dep_hydrolase_A"/>
    <property type="match status" value="1"/>
</dbReference>
<evidence type="ECO:0000256" key="1">
    <source>
        <dbReference type="SAM" id="MobiDB-lite"/>
    </source>
</evidence>
<reference evidence="3" key="2">
    <citation type="submission" date="2023-06" db="EMBL/GenBank/DDBJ databases">
        <authorList>
            <consortium name="Lawrence Berkeley National Laboratory"/>
            <person name="Haridas S."/>
            <person name="Hensen N."/>
            <person name="Bonometti L."/>
            <person name="Westerberg I."/>
            <person name="Brannstrom I.O."/>
            <person name="Guillou S."/>
            <person name="Cros-Aarteil S."/>
            <person name="Calhoun S."/>
            <person name="Kuo A."/>
            <person name="Mondo S."/>
            <person name="Pangilinan J."/>
            <person name="Riley R."/>
            <person name="Labutti K."/>
            <person name="Andreopoulos B."/>
            <person name="Lipzen A."/>
            <person name="Chen C."/>
            <person name="Yanf M."/>
            <person name="Daum C."/>
            <person name="Ng V."/>
            <person name="Clum A."/>
            <person name="Steindorff A."/>
            <person name="Ohm R."/>
            <person name="Martin F."/>
            <person name="Silar P."/>
            <person name="Natvig D."/>
            <person name="Lalanne C."/>
            <person name="Gautier V."/>
            <person name="Ament-Velasquez S.L."/>
            <person name="Kruys A."/>
            <person name="Hutchinson M.I."/>
            <person name="Powell A.J."/>
            <person name="Barry K."/>
            <person name="Miller A.N."/>
            <person name="Grigoriev I.V."/>
            <person name="Debuchy R."/>
            <person name="Gladieux P."/>
            <person name="Thoren M.H."/>
            <person name="Johannesson H."/>
        </authorList>
    </citation>
    <scope>NUCLEOTIDE SEQUENCE</scope>
    <source>
        <strain evidence="3">CBS 118394</strain>
    </source>
</reference>
<dbReference type="AlphaFoldDB" id="A0AAE0IU12"/>
<dbReference type="Proteomes" id="UP001283341">
    <property type="component" value="Unassembled WGS sequence"/>
</dbReference>
<dbReference type="PANTHER" id="PTHR43135:SF3">
    <property type="entry name" value="ALPHA-D-RIBOSE 1-METHYLPHOSPHONATE 5-TRIPHOSPHATE DIPHOSPHATASE"/>
    <property type="match status" value="1"/>
</dbReference>
<evidence type="ECO:0000259" key="2">
    <source>
        <dbReference type="Pfam" id="PF01979"/>
    </source>
</evidence>
<dbReference type="Gene3D" id="3.20.20.140">
    <property type="entry name" value="Metal-dependent hydrolases"/>
    <property type="match status" value="1"/>
</dbReference>
<feature type="compositionally biased region" description="Polar residues" evidence="1">
    <location>
        <begin position="343"/>
        <end position="352"/>
    </location>
</feature>
<protein>
    <recommendedName>
        <fullName evidence="2">Amidohydrolase-related domain-containing protein</fullName>
    </recommendedName>
</protein>
<dbReference type="InterPro" id="IPR057744">
    <property type="entry name" value="OTAase-like"/>
</dbReference>
<dbReference type="GO" id="GO:0016810">
    <property type="term" value="F:hydrolase activity, acting on carbon-nitrogen (but not peptide) bonds"/>
    <property type="evidence" value="ECO:0007669"/>
    <property type="project" value="InterPro"/>
</dbReference>
<dbReference type="Gene3D" id="2.30.40.10">
    <property type="entry name" value="Urease, subunit C, domain 1"/>
    <property type="match status" value="1"/>
</dbReference>
<dbReference type="InterPro" id="IPR006680">
    <property type="entry name" value="Amidohydro-rel"/>
</dbReference>
<dbReference type="EMBL" id="JAUEDM010000001">
    <property type="protein sequence ID" value="KAK3330561.1"/>
    <property type="molecule type" value="Genomic_DNA"/>
</dbReference>
<dbReference type="PANTHER" id="PTHR43135">
    <property type="entry name" value="ALPHA-D-RIBOSE 1-METHYLPHOSPHONATE 5-TRIPHOSPHATE DIPHOSPHATASE"/>
    <property type="match status" value="1"/>
</dbReference>
<dbReference type="InterPro" id="IPR051781">
    <property type="entry name" value="Metallo-dep_Hydrolase"/>
</dbReference>
<keyword evidence="4" id="KW-1185">Reference proteome</keyword>